<feature type="non-terminal residue" evidence="2">
    <location>
        <position position="1"/>
    </location>
</feature>
<protein>
    <submittedName>
        <fullName evidence="2">Uncharacterized protein</fullName>
    </submittedName>
</protein>
<feature type="non-terminal residue" evidence="2">
    <location>
        <position position="132"/>
    </location>
</feature>
<reference evidence="2" key="1">
    <citation type="submission" date="2018-05" db="EMBL/GenBank/DDBJ databases">
        <title>Draft genome of Mucuna pruriens seed.</title>
        <authorList>
            <person name="Nnadi N.E."/>
            <person name="Vos R."/>
            <person name="Hasami M.H."/>
            <person name="Devisetty U.K."/>
            <person name="Aguiy J.C."/>
        </authorList>
    </citation>
    <scope>NUCLEOTIDE SEQUENCE [LARGE SCALE GENOMIC DNA]</scope>
    <source>
        <strain evidence="2">JCA_2017</strain>
    </source>
</reference>
<dbReference type="EMBL" id="QJKJ01010312">
    <property type="protein sequence ID" value="RDX74044.1"/>
    <property type="molecule type" value="Genomic_DNA"/>
</dbReference>
<organism evidence="2 3">
    <name type="scientific">Mucuna pruriens</name>
    <name type="common">Velvet bean</name>
    <name type="synonym">Dolichos pruriens</name>
    <dbReference type="NCBI Taxonomy" id="157652"/>
    <lineage>
        <taxon>Eukaryota</taxon>
        <taxon>Viridiplantae</taxon>
        <taxon>Streptophyta</taxon>
        <taxon>Embryophyta</taxon>
        <taxon>Tracheophyta</taxon>
        <taxon>Spermatophyta</taxon>
        <taxon>Magnoliopsida</taxon>
        <taxon>eudicotyledons</taxon>
        <taxon>Gunneridae</taxon>
        <taxon>Pentapetalae</taxon>
        <taxon>rosids</taxon>
        <taxon>fabids</taxon>
        <taxon>Fabales</taxon>
        <taxon>Fabaceae</taxon>
        <taxon>Papilionoideae</taxon>
        <taxon>50 kb inversion clade</taxon>
        <taxon>NPAAA clade</taxon>
        <taxon>indigoferoid/millettioid clade</taxon>
        <taxon>Phaseoleae</taxon>
        <taxon>Mucuna</taxon>
    </lineage>
</organism>
<evidence type="ECO:0000256" key="1">
    <source>
        <dbReference type="SAM" id="MobiDB-lite"/>
    </source>
</evidence>
<dbReference type="AlphaFoldDB" id="A0A371F6W9"/>
<evidence type="ECO:0000313" key="2">
    <source>
        <dbReference type="EMBL" id="RDX74044.1"/>
    </source>
</evidence>
<name>A0A371F6W9_MUCPR</name>
<sequence>HRQRHRENEVVEGPNSVQTSASTLKLGGPTEQHAVPGGLTIGDGEVEMGGKPSGLHKNGFSTVCTVIVRNEKLGAGRLYKFVGGEAEVGDSVSDSVRQGLLRRVANQGLLKASRREIIMQIVSNLATGPNTS</sequence>
<proteinExistence type="predicted"/>
<evidence type="ECO:0000313" key="3">
    <source>
        <dbReference type="Proteomes" id="UP000257109"/>
    </source>
</evidence>
<dbReference type="Proteomes" id="UP000257109">
    <property type="component" value="Unassembled WGS sequence"/>
</dbReference>
<feature type="region of interest" description="Disordered" evidence="1">
    <location>
        <begin position="1"/>
        <end position="38"/>
    </location>
</feature>
<accession>A0A371F6W9</accession>
<keyword evidence="3" id="KW-1185">Reference proteome</keyword>
<gene>
    <name evidence="2" type="ORF">CR513_46253</name>
</gene>
<comment type="caution">
    <text evidence="2">The sequence shown here is derived from an EMBL/GenBank/DDBJ whole genome shotgun (WGS) entry which is preliminary data.</text>
</comment>